<evidence type="ECO:0000313" key="1">
    <source>
        <dbReference type="EMBL" id="GAA3570360.1"/>
    </source>
</evidence>
<dbReference type="RefSeq" id="WP_345005865.1">
    <property type="nucleotide sequence ID" value="NZ_BAABCY010000055.1"/>
</dbReference>
<proteinExistence type="predicted"/>
<evidence type="ECO:0000313" key="2">
    <source>
        <dbReference type="Proteomes" id="UP001500954"/>
    </source>
</evidence>
<dbReference type="Proteomes" id="UP001500954">
    <property type="component" value="Unassembled WGS sequence"/>
</dbReference>
<gene>
    <name evidence="1" type="ORF">GCM10022395_20000</name>
</gene>
<protein>
    <submittedName>
        <fullName evidence="1">Uncharacterized protein</fullName>
    </submittedName>
</protein>
<reference evidence="2" key="1">
    <citation type="journal article" date="2019" name="Int. J. Syst. Evol. Microbiol.">
        <title>The Global Catalogue of Microorganisms (GCM) 10K type strain sequencing project: providing services to taxonomists for standard genome sequencing and annotation.</title>
        <authorList>
            <consortium name="The Broad Institute Genomics Platform"/>
            <consortium name="The Broad Institute Genome Sequencing Center for Infectious Disease"/>
            <person name="Wu L."/>
            <person name="Ma J."/>
        </authorList>
    </citation>
    <scope>NUCLEOTIDE SEQUENCE [LARGE SCALE GENOMIC DNA]</scope>
    <source>
        <strain evidence="2">JCM 17111</strain>
    </source>
</reference>
<keyword evidence="2" id="KW-1185">Reference proteome</keyword>
<sequence length="424" mass="48390">MQTKDSTTYYVFEAQTVEKWQVESSILQDDIFNVIAFVNNNNEIEVSLLKIKPHKESPVQDYSFFNLGNFGGMLYFYNLEGELPLIAYWEDGQMVESIENELIPKNKLHFSTAKCAQKVVRDLKLTSKCNSLDPDCDSNPLDPCRGGGGGYVPVVTYYYTDWYKIYSNGDSEYTYTQYNGSTTEYVYVSNPDGGDYSQSAYSRYNYYANGGGGYYSSNTDDNIKRLYNNLTGKAKCVYDLLVKSGSNLFKETVEKFDGDAKYHLILQNGDCSGAASACTNTEKISTTGEVTITVDTLSESILEDAALILHEAIHAELARYVQRYKSGEDPNNRARMFQLYKYYKELEVPEKHFDHPYMSMHYINPIASALQKLDGFKYPIDYYKSFAWDGLRDWDVSNLLGLEEDKKYSEYRNIVNSNTSLSCD</sequence>
<dbReference type="EMBL" id="BAABCY010000055">
    <property type="protein sequence ID" value="GAA3570360.1"/>
    <property type="molecule type" value="Genomic_DNA"/>
</dbReference>
<organism evidence="1 2">
    <name type="scientific">Snuella lapsa</name>
    <dbReference type="NCBI Taxonomy" id="870481"/>
    <lineage>
        <taxon>Bacteria</taxon>
        <taxon>Pseudomonadati</taxon>
        <taxon>Bacteroidota</taxon>
        <taxon>Flavobacteriia</taxon>
        <taxon>Flavobacteriales</taxon>
        <taxon>Flavobacteriaceae</taxon>
        <taxon>Snuella</taxon>
    </lineage>
</organism>
<name>A0ABP6XNZ8_9FLAO</name>
<comment type="caution">
    <text evidence="1">The sequence shown here is derived from an EMBL/GenBank/DDBJ whole genome shotgun (WGS) entry which is preliminary data.</text>
</comment>
<accession>A0ABP6XNZ8</accession>